<evidence type="ECO:0000259" key="1">
    <source>
        <dbReference type="PROSITE" id="PS51186"/>
    </source>
</evidence>
<dbReference type="SUPFAM" id="SSF55729">
    <property type="entry name" value="Acyl-CoA N-acyltransferases (Nat)"/>
    <property type="match status" value="1"/>
</dbReference>
<protein>
    <submittedName>
        <fullName evidence="2">GNAT family acetyltransferase</fullName>
    </submittedName>
</protein>
<dbReference type="STRING" id="1382798.PK35_04465"/>
<dbReference type="InterPro" id="IPR000182">
    <property type="entry name" value="GNAT_dom"/>
</dbReference>
<feature type="domain" description="N-acetyltransferase" evidence="1">
    <location>
        <begin position="1"/>
        <end position="166"/>
    </location>
</feature>
<dbReference type="EMBL" id="JTDV01000002">
    <property type="protein sequence ID" value="KJD33994.1"/>
    <property type="molecule type" value="Genomic_DNA"/>
</dbReference>
<evidence type="ECO:0000313" key="3">
    <source>
        <dbReference type="Proteomes" id="UP000032361"/>
    </source>
</evidence>
<organism evidence="2 3">
    <name type="scientific">Neotamlana nanhaiensis</name>
    <dbReference type="NCBI Taxonomy" id="1382798"/>
    <lineage>
        <taxon>Bacteria</taxon>
        <taxon>Pseudomonadati</taxon>
        <taxon>Bacteroidota</taxon>
        <taxon>Flavobacteriia</taxon>
        <taxon>Flavobacteriales</taxon>
        <taxon>Flavobacteriaceae</taxon>
        <taxon>Neotamlana</taxon>
    </lineage>
</organism>
<name>A0A0D7W4M8_9FLAO</name>
<accession>A0A0D7W4M8</accession>
<dbReference type="PROSITE" id="PS51186">
    <property type="entry name" value="GNAT"/>
    <property type="match status" value="1"/>
</dbReference>
<evidence type="ECO:0000313" key="2">
    <source>
        <dbReference type="EMBL" id="KJD33994.1"/>
    </source>
</evidence>
<dbReference type="CDD" id="cd04301">
    <property type="entry name" value="NAT_SF"/>
    <property type="match status" value="1"/>
</dbReference>
<dbReference type="AlphaFoldDB" id="A0A0D7W4M8"/>
<dbReference type="RefSeq" id="WP_044625485.1">
    <property type="nucleotide sequence ID" value="NZ_JTDV01000002.1"/>
</dbReference>
<dbReference type="InterPro" id="IPR050276">
    <property type="entry name" value="MshD_Acetyltransferase"/>
</dbReference>
<dbReference type="Pfam" id="PF00583">
    <property type="entry name" value="Acetyltransf_1"/>
    <property type="match status" value="1"/>
</dbReference>
<keyword evidence="2" id="KW-0808">Transferase</keyword>
<dbReference type="InterPro" id="IPR016181">
    <property type="entry name" value="Acyl_CoA_acyltransferase"/>
</dbReference>
<dbReference type="PANTHER" id="PTHR43617:SF22">
    <property type="entry name" value="L-AMINO ACID N-ACETYLTRANSFERASE AAAT"/>
    <property type="match status" value="1"/>
</dbReference>
<dbReference type="GO" id="GO:0016747">
    <property type="term" value="F:acyltransferase activity, transferring groups other than amino-acyl groups"/>
    <property type="evidence" value="ECO:0007669"/>
    <property type="project" value="InterPro"/>
</dbReference>
<keyword evidence="3" id="KW-1185">Reference proteome</keyword>
<comment type="caution">
    <text evidence="2">The sequence shown here is derived from an EMBL/GenBank/DDBJ whole genome shotgun (WGS) entry which is preliminary data.</text>
</comment>
<dbReference type="PANTHER" id="PTHR43617">
    <property type="entry name" value="L-AMINO ACID N-ACETYLTRANSFERASE"/>
    <property type="match status" value="1"/>
</dbReference>
<reference evidence="2 3" key="1">
    <citation type="journal article" date="2015" name="Antonie Van Leeuwenhoek">
        <title>Tamlana nanhaiensis sp. nov., isolated from surface seawater collected from the South China Sea.</title>
        <authorList>
            <person name="Liu X."/>
            <person name="Lai Q."/>
            <person name="Du Y."/>
            <person name="Li G."/>
            <person name="Sun F."/>
            <person name="Shao Z."/>
        </authorList>
    </citation>
    <scope>NUCLEOTIDE SEQUENCE [LARGE SCALE GENOMIC DNA]</scope>
    <source>
        <strain evidence="2 3">FHC16</strain>
    </source>
</reference>
<dbReference type="Proteomes" id="UP000032361">
    <property type="component" value="Unassembled WGS sequence"/>
</dbReference>
<dbReference type="PATRIC" id="fig|1382798.3.peg.2069"/>
<sequence length="166" mass="19668">MIRKAKVSDIDRLLEITKACAASMIAQNIFQWNEFYPNKTPFLNDFNRDELYVLEVDNNVMGCITISTFMDEEYIPIKWLTKSENNIYIHRLAVHPELQGKGYAQQLMTFAENYAKTNQFTSVRLDTFSQNPRNVKFYETRGYKRLGDIFFPKQSEFPFHCYELVF</sequence>
<gene>
    <name evidence="2" type="ORF">PK35_04465</name>
</gene>
<proteinExistence type="predicted"/>
<dbReference type="Gene3D" id="3.40.630.30">
    <property type="match status" value="1"/>
</dbReference>
<dbReference type="OrthoDB" id="9796381at2"/>